<feature type="domain" description="Glutathionylspermidine synthase pre-ATP-grasp-like" evidence="6">
    <location>
        <begin position="12"/>
        <end position="390"/>
    </location>
</feature>
<dbReference type="Gene3D" id="3.30.1490.330">
    <property type="match status" value="1"/>
</dbReference>
<keyword evidence="8" id="KW-1185">Reference proteome</keyword>
<reference evidence="8" key="1">
    <citation type="submission" date="2016-10" db="EMBL/GenBank/DDBJ databases">
        <authorList>
            <person name="Varghese N."/>
            <person name="Submissions S."/>
        </authorList>
    </citation>
    <scope>NUCLEOTIDE SEQUENCE [LARGE SCALE GENOMIC DNA]</scope>
    <source>
        <strain evidence="8">BL47</strain>
    </source>
</reference>
<dbReference type="GO" id="GO:0046872">
    <property type="term" value="F:metal ion binding"/>
    <property type="evidence" value="ECO:0007669"/>
    <property type="project" value="UniProtKB-KW"/>
</dbReference>
<dbReference type="SUPFAM" id="SSF56059">
    <property type="entry name" value="Glutathione synthetase ATP-binding domain-like"/>
    <property type="match status" value="1"/>
</dbReference>
<dbReference type="OrthoDB" id="9765517at2"/>
<dbReference type="SUPFAM" id="SSF52440">
    <property type="entry name" value="PreATP-grasp domain"/>
    <property type="match status" value="1"/>
</dbReference>
<dbReference type="Pfam" id="PF03738">
    <property type="entry name" value="GSP_synth"/>
    <property type="match status" value="1"/>
</dbReference>
<evidence type="ECO:0000259" key="6">
    <source>
        <dbReference type="Pfam" id="PF03738"/>
    </source>
</evidence>
<sequence>MRRHILNPRGDWREIAIEVGYDFHTSEDRHTVWCENAGYSFTLPQIEEDLEVPTAELHRLCLDLAAEIVESPALMRRLGIPDWAHALVTHSHRACDPHLYGRFDLAYDGTGPAKLLEYNADTPTALFETAVFQWRWLEDMRSSGALPAGADQFNAVHERLLARLVEIRAKVGDRLHLTCMTEFPEDSGTVGYLADCAAQAGLKVRLVDVSNIGLRHEGGRQTFVDRGGEPVRLLFKLYPWEWLLRDSFGPAIAASGTTFIEPAWKMVLSNKGILPLLWERHPGHPNLLPAYFENDPRKVALGKSFARKPLPGREGANVMIVTDGQVSAAEDGPYAEGGYVRQALAPIPEFDGRRVVIGSWVVGDEPAGMILRESAGPISNDTSQFVPHFIVP</sequence>
<organism evidence="7 8">
    <name type="scientific">Methylobacterium phyllostachyos</name>
    <dbReference type="NCBI Taxonomy" id="582672"/>
    <lineage>
        <taxon>Bacteria</taxon>
        <taxon>Pseudomonadati</taxon>
        <taxon>Pseudomonadota</taxon>
        <taxon>Alphaproteobacteria</taxon>
        <taxon>Hyphomicrobiales</taxon>
        <taxon>Methylobacteriaceae</taxon>
        <taxon>Methylobacterium</taxon>
    </lineage>
</organism>
<evidence type="ECO:0000256" key="3">
    <source>
        <dbReference type="ARBA" id="ARBA00022741"/>
    </source>
</evidence>
<dbReference type="GO" id="GO:0005524">
    <property type="term" value="F:ATP binding"/>
    <property type="evidence" value="ECO:0007669"/>
    <property type="project" value="UniProtKB-KW"/>
</dbReference>
<evidence type="ECO:0000313" key="8">
    <source>
        <dbReference type="Proteomes" id="UP000198704"/>
    </source>
</evidence>
<evidence type="ECO:0000256" key="1">
    <source>
        <dbReference type="ARBA" id="ARBA00022598"/>
    </source>
</evidence>
<protein>
    <submittedName>
        <fullName evidence="7">Glutathionylspermidine synthase</fullName>
    </submittedName>
</protein>
<evidence type="ECO:0000256" key="5">
    <source>
        <dbReference type="ARBA" id="ARBA00022842"/>
    </source>
</evidence>
<gene>
    <name evidence="7" type="ORF">SAMN05216360_10719</name>
</gene>
<name>A0A1G9ZZG7_9HYPH</name>
<dbReference type="STRING" id="582672.SAMN05216360_10719"/>
<keyword evidence="3" id="KW-0547">Nucleotide-binding</keyword>
<proteinExistence type="predicted"/>
<dbReference type="Proteomes" id="UP000198704">
    <property type="component" value="Unassembled WGS sequence"/>
</dbReference>
<dbReference type="EMBL" id="FNHS01000007">
    <property type="protein sequence ID" value="SDN26849.1"/>
    <property type="molecule type" value="Genomic_DNA"/>
</dbReference>
<evidence type="ECO:0000256" key="2">
    <source>
        <dbReference type="ARBA" id="ARBA00022723"/>
    </source>
</evidence>
<dbReference type="InterPro" id="IPR016185">
    <property type="entry name" value="PreATP-grasp_dom_sf"/>
</dbReference>
<dbReference type="InterPro" id="IPR005494">
    <property type="entry name" value="GSPS_pre-ATP-grasp-like_dom"/>
</dbReference>
<keyword evidence="5" id="KW-0460">Magnesium</keyword>
<keyword evidence="4" id="KW-0067">ATP-binding</keyword>
<accession>A0A1G9ZZG7</accession>
<dbReference type="AlphaFoldDB" id="A0A1G9ZZG7"/>
<evidence type="ECO:0000256" key="4">
    <source>
        <dbReference type="ARBA" id="ARBA00022840"/>
    </source>
</evidence>
<dbReference type="GO" id="GO:0016874">
    <property type="term" value="F:ligase activity"/>
    <property type="evidence" value="ECO:0007669"/>
    <property type="project" value="UniProtKB-KW"/>
</dbReference>
<dbReference type="RefSeq" id="WP_091716468.1">
    <property type="nucleotide sequence ID" value="NZ_FNHS01000007.1"/>
</dbReference>
<evidence type="ECO:0000313" key="7">
    <source>
        <dbReference type="EMBL" id="SDN26849.1"/>
    </source>
</evidence>
<keyword evidence="1" id="KW-0436">Ligase</keyword>
<keyword evidence="2" id="KW-0479">Metal-binding</keyword>